<evidence type="ECO:0000256" key="7">
    <source>
        <dbReference type="ARBA" id="ARBA00023077"/>
    </source>
</evidence>
<dbReference type="PANTHER" id="PTHR30069:SF53">
    <property type="entry name" value="COLICIN I RECEPTOR-RELATED"/>
    <property type="match status" value="1"/>
</dbReference>
<keyword evidence="2 10" id="KW-0813">Transport</keyword>
<proteinExistence type="inferred from homology"/>
<evidence type="ECO:0000313" key="15">
    <source>
        <dbReference type="EMBL" id="WEK38482.1"/>
    </source>
</evidence>
<dbReference type="InterPro" id="IPR000531">
    <property type="entry name" value="Beta-barrel_TonB"/>
</dbReference>
<dbReference type="InterPro" id="IPR036942">
    <property type="entry name" value="Beta-barrel_TonB_sf"/>
</dbReference>
<dbReference type="PROSITE" id="PS52016">
    <property type="entry name" value="TONB_DEPENDENT_REC_3"/>
    <property type="match status" value="1"/>
</dbReference>
<evidence type="ECO:0000256" key="1">
    <source>
        <dbReference type="ARBA" id="ARBA00004571"/>
    </source>
</evidence>
<keyword evidence="8 10" id="KW-0472">Membrane</keyword>
<evidence type="ECO:0000313" key="16">
    <source>
        <dbReference type="Proteomes" id="UP001213664"/>
    </source>
</evidence>
<dbReference type="Gene3D" id="2.170.130.10">
    <property type="entry name" value="TonB-dependent receptor, plug domain"/>
    <property type="match status" value="1"/>
</dbReference>
<keyword evidence="5 12" id="KW-0732">Signal</keyword>
<dbReference type="SUPFAM" id="SSF56935">
    <property type="entry name" value="Porins"/>
    <property type="match status" value="1"/>
</dbReference>
<dbReference type="Proteomes" id="UP001213664">
    <property type="component" value="Chromosome"/>
</dbReference>
<evidence type="ECO:0000256" key="4">
    <source>
        <dbReference type="ARBA" id="ARBA00022692"/>
    </source>
</evidence>
<sequence>MSFIRSASGAAVFVAVSWPGLSAHAEIEVEAPQALADVVVTATATPRALRTAPASVTVVDQQALSRRPVQDLTDILRDVPGVTVNGAGLTRRGISIRGMPSEHTLFLVDGRRVNGSASAIAHADFELNWVPVEAMDRVEIVRGPMSSLYGSEALGGVVNVITRSATDTWRGSLRAMGGLREDGRGGETYQLGAYAGGPLIRDRLGLSLYAESKARGDTPQAADARLSDLEGRESLSGSATLSWTPDAAQRIDFTVLAGRDDRKRDTVTTGGRPVYYRYADAVERRQYALSHTGRWGWGETAVRAYRSTLDRTNTVTNGQTASRPVDMQEDIVDGRATLDAIAGHRFSLGGEWRREDLEDAAAAVSGRLTSERYAIFAQDEWALTPVLSLTGGARFDHHDQYGWQTSPRLYAVWTPVAGLTLKGGGGRGFKSPSLKQLSSEFVTVAAGGRFTIYGNPDLKPEVGTSYEASADYRRDGWAVHLGGFVNDIENLIETRCTAFCGVRGREVRLYQNINEARITGLELGGETRLPAGFSLRGDYTYLDSENRTTKQVLSERPRHSGHATLRWEPDDRRFVQVRGEYVGEQQMLSNSVQYGVPDYTLVSLEGGLRLEENLWVRAGVQNLGDVRLADESSYFSFAEPGRFYYLSFTAGF</sequence>
<name>A0AAJ6BJM9_9CAUL</name>
<dbReference type="AlphaFoldDB" id="A0AAJ6BJM9"/>
<keyword evidence="6" id="KW-0406">Ion transport</keyword>
<dbReference type="InterPro" id="IPR037066">
    <property type="entry name" value="Plug_dom_sf"/>
</dbReference>
<dbReference type="InterPro" id="IPR039426">
    <property type="entry name" value="TonB-dep_rcpt-like"/>
</dbReference>
<accession>A0AAJ6BJM9</accession>
<evidence type="ECO:0000256" key="8">
    <source>
        <dbReference type="ARBA" id="ARBA00023136"/>
    </source>
</evidence>
<evidence type="ECO:0000259" key="13">
    <source>
        <dbReference type="Pfam" id="PF00593"/>
    </source>
</evidence>
<evidence type="ECO:0000256" key="9">
    <source>
        <dbReference type="ARBA" id="ARBA00023237"/>
    </source>
</evidence>
<evidence type="ECO:0000256" key="6">
    <source>
        <dbReference type="ARBA" id="ARBA00023065"/>
    </source>
</evidence>
<evidence type="ECO:0000259" key="14">
    <source>
        <dbReference type="Pfam" id="PF07715"/>
    </source>
</evidence>
<dbReference type="Pfam" id="PF07715">
    <property type="entry name" value="Plug"/>
    <property type="match status" value="1"/>
</dbReference>
<feature type="chain" id="PRO_5042496162" evidence="12">
    <location>
        <begin position="26"/>
        <end position="652"/>
    </location>
</feature>
<protein>
    <submittedName>
        <fullName evidence="15">TonB-dependent receptor</fullName>
    </submittedName>
</protein>
<gene>
    <name evidence="15" type="ORF">P0Y50_07925</name>
</gene>
<evidence type="ECO:0000256" key="3">
    <source>
        <dbReference type="ARBA" id="ARBA00022452"/>
    </source>
</evidence>
<keyword evidence="9 10" id="KW-0998">Cell outer membrane</keyword>
<dbReference type="EMBL" id="CP119326">
    <property type="protein sequence ID" value="WEK38482.1"/>
    <property type="molecule type" value="Genomic_DNA"/>
</dbReference>
<feature type="signal peptide" evidence="12">
    <location>
        <begin position="1"/>
        <end position="25"/>
    </location>
</feature>
<dbReference type="GO" id="GO:0015344">
    <property type="term" value="F:siderophore uptake transmembrane transporter activity"/>
    <property type="evidence" value="ECO:0007669"/>
    <property type="project" value="TreeGrafter"/>
</dbReference>
<keyword evidence="15" id="KW-0675">Receptor</keyword>
<feature type="domain" description="TonB-dependent receptor plug" evidence="14">
    <location>
        <begin position="49"/>
        <end position="157"/>
    </location>
</feature>
<keyword evidence="3 10" id="KW-1134">Transmembrane beta strand</keyword>
<dbReference type="PANTHER" id="PTHR30069">
    <property type="entry name" value="TONB-DEPENDENT OUTER MEMBRANE RECEPTOR"/>
    <property type="match status" value="1"/>
</dbReference>
<evidence type="ECO:0000256" key="11">
    <source>
        <dbReference type="RuleBase" id="RU003357"/>
    </source>
</evidence>
<comment type="subcellular location">
    <subcellularLocation>
        <location evidence="1 10">Cell outer membrane</location>
        <topology evidence="1 10">Multi-pass membrane protein</topology>
    </subcellularLocation>
</comment>
<feature type="domain" description="TonB-dependent receptor-like beta-barrel" evidence="13">
    <location>
        <begin position="244"/>
        <end position="623"/>
    </location>
</feature>
<keyword evidence="7 11" id="KW-0798">TonB box</keyword>
<evidence type="ECO:0000256" key="12">
    <source>
        <dbReference type="SAM" id="SignalP"/>
    </source>
</evidence>
<evidence type="ECO:0000256" key="2">
    <source>
        <dbReference type="ARBA" id="ARBA00022448"/>
    </source>
</evidence>
<reference evidence="15" key="1">
    <citation type="submission" date="2023-03" db="EMBL/GenBank/DDBJ databases">
        <title>Andean soil-derived lignocellulolytic bacterial consortium as a source of novel taxa and putative plastic-active enzymes.</title>
        <authorList>
            <person name="Diaz-Garcia L."/>
            <person name="Chuvochina M."/>
            <person name="Feuerriegel G."/>
            <person name="Bunk B."/>
            <person name="Sproer C."/>
            <person name="Streit W.R."/>
            <person name="Rodriguez L.M."/>
            <person name="Overmann J."/>
            <person name="Jimenez D.J."/>
        </authorList>
    </citation>
    <scope>NUCLEOTIDE SEQUENCE</scope>
    <source>
        <strain evidence="15">MAG 833</strain>
    </source>
</reference>
<dbReference type="GO" id="GO:0044718">
    <property type="term" value="P:siderophore transmembrane transport"/>
    <property type="evidence" value="ECO:0007669"/>
    <property type="project" value="TreeGrafter"/>
</dbReference>
<comment type="similarity">
    <text evidence="10 11">Belongs to the TonB-dependent receptor family.</text>
</comment>
<dbReference type="Gene3D" id="2.40.170.20">
    <property type="entry name" value="TonB-dependent receptor, beta-barrel domain"/>
    <property type="match status" value="1"/>
</dbReference>
<dbReference type="CDD" id="cd01347">
    <property type="entry name" value="ligand_gated_channel"/>
    <property type="match status" value="1"/>
</dbReference>
<dbReference type="InterPro" id="IPR012910">
    <property type="entry name" value="Plug_dom"/>
</dbReference>
<dbReference type="Pfam" id="PF00593">
    <property type="entry name" value="TonB_dep_Rec_b-barrel"/>
    <property type="match status" value="1"/>
</dbReference>
<evidence type="ECO:0000256" key="5">
    <source>
        <dbReference type="ARBA" id="ARBA00022729"/>
    </source>
</evidence>
<dbReference type="GO" id="GO:0009279">
    <property type="term" value="C:cell outer membrane"/>
    <property type="evidence" value="ECO:0007669"/>
    <property type="project" value="UniProtKB-SubCell"/>
</dbReference>
<keyword evidence="4 10" id="KW-0812">Transmembrane</keyword>
<evidence type="ECO:0000256" key="10">
    <source>
        <dbReference type="PROSITE-ProRule" id="PRU01360"/>
    </source>
</evidence>
<organism evidence="15 16">
    <name type="scientific">Candidatus Brevundimonas colombiensis</name>
    <dbReference type="NCBI Taxonomy" id="3121376"/>
    <lineage>
        <taxon>Bacteria</taxon>
        <taxon>Pseudomonadati</taxon>
        <taxon>Pseudomonadota</taxon>
        <taxon>Alphaproteobacteria</taxon>
        <taxon>Caulobacterales</taxon>
        <taxon>Caulobacteraceae</taxon>
        <taxon>Brevundimonas</taxon>
    </lineage>
</organism>